<dbReference type="PANTHER" id="PTHR46497:SF1">
    <property type="entry name" value="THIOREDOXIN DOMAIN-CONTAINING PROTEIN 11"/>
    <property type="match status" value="1"/>
</dbReference>
<name>A0A8C1Z9S5_CYPCA</name>
<protein>
    <submittedName>
        <fullName evidence="2">Thioredoxin domain containing 11</fullName>
    </submittedName>
</protein>
<dbReference type="Proteomes" id="UP000694700">
    <property type="component" value="Unplaced"/>
</dbReference>
<dbReference type="PROSITE" id="PS51352">
    <property type="entry name" value="THIOREDOXIN_2"/>
    <property type="match status" value="1"/>
</dbReference>
<sequence>MLRRVRAQLRQAVDQMAKRPELCCGAILLTCALILPLTLTCSRVKSVVASPRAPLRFFPAEAPLADLFLGQLEEADRLLEEADVSLVFYYAPWCAHCLAARQHVQQVALRLAQQVQFVAVNCWWHQGRCRKQKSFFQYPVIHLFYRRVGPIEYRGPVRAEYLESFIQRVSAPLTYLPSVRALHTFLTQHQQAVVGYFQFNSSPQPAGYIIFLLSALHALRRDQQGEVRFAVVTNQAVAGGVSLREDESVYLHRRLNSSLVFPRTQRNFTVQAVCDWVFENRESVIHWIQPTGAKSYSLEAELQKGPALLTFLPHNPLAANQLLTQVTDVALQYHSCSGSQEDSVSVPRCCRSLLDPLAGPSVCELCVSHCWALELYLQRVSLSSCRSVQSSYGVFGRWSVCCRSVPRPPPDSITGLQCRSNKTLRFYLLDTQLHWTLAQRLGASTDQSLPFITIINLRDETHYVLNHTDTLGTHSKHTHTHTH</sequence>
<dbReference type="AlphaFoldDB" id="A0A8C1Z9S5"/>
<dbReference type="CDD" id="cd02981">
    <property type="entry name" value="PDI_b_family"/>
    <property type="match status" value="1"/>
</dbReference>
<evidence type="ECO:0000259" key="1">
    <source>
        <dbReference type="PROSITE" id="PS51352"/>
    </source>
</evidence>
<dbReference type="SUPFAM" id="SSF52833">
    <property type="entry name" value="Thioredoxin-like"/>
    <property type="match status" value="1"/>
</dbReference>
<evidence type="ECO:0000313" key="3">
    <source>
        <dbReference type="Proteomes" id="UP000694700"/>
    </source>
</evidence>
<dbReference type="PANTHER" id="PTHR46497">
    <property type="entry name" value="THIOREDOXIN DOMAIN-CONTAINING PROTEIN 11"/>
    <property type="match status" value="1"/>
</dbReference>
<dbReference type="InterPro" id="IPR058777">
    <property type="entry name" value="TXNDC11_thioredoxin"/>
</dbReference>
<dbReference type="InterPro" id="IPR052792">
    <property type="entry name" value="Thioredoxin_dom-contain_11"/>
</dbReference>
<feature type="domain" description="Thioredoxin" evidence="1">
    <location>
        <begin position="49"/>
        <end position="171"/>
    </location>
</feature>
<dbReference type="Ensembl" id="ENSCCRT00015066019.1">
    <property type="protein sequence ID" value="ENSCCRP00015063912.1"/>
    <property type="gene ID" value="ENSCCRG00015026088.1"/>
</dbReference>
<proteinExistence type="predicted"/>
<dbReference type="Pfam" id="PF26234">
    <property type="entry name" value="TXNDC11_2nd"/>
    <property type="match status" value="1"/>
</dbReference>
<accession>A0A8C1Z9S5</accession>
<dbReference type="Pfam" id="PF00085">
    <property type="entry name" value="Thioredoxin"/>
    <property type="match status" value="1"/>
</dbReference>
<reference evidence="2" key="1">
    <citation type="submission" date="2025-08" db="UniProtKB">
        <authorList>
            <consortium name="Ensembl"/>
        </authorList>
    </citation>
    <scope>IDENTIFICATION</scope>
</reference>
<dbReference type="Gene3D" id="3.40.30.10">
    <property type="entry name" value="Glutaredoxin"/>
    <property type="match status" value="1"/>
</dbReference>
<dbReference type="InterPro" id="IPR036249">
    <property type="entry name" value="Thioredoxin-like_sf"/>
</dbReference>
<evidence type="ECO:0000313" key="2">
    <source>
        <dbReference type="Ensembl" id="ENSCCRP00015063912.1"/>
    </source>
</evidence>
<organism evidence="2 3">
    <name type="scientific">Cyprinus carpio</name>
    <name type="common">Common carp</name>
    <dbReference type="NCBI Taxonomy" id="7962"/>
    <lineage>
        <taxon>Eukaryota</taxon>
        <taxon>Metazoa</taxon>
        <taxon>Chordata</taxon>
        <taxon>Craniata</taxon>
        <taxon>Vertebrata</taxon>
        <taxon>Euteleostomi</taxon>
        <taxon>Actinopterygii</taxon>
        <taxon>Neopterygii</taxon>
        <taxon>Teleostei</taxon>
        <taxon>Ostariophysi</taxon>
        <taxon>Cypriniformes</taxon>
        <taxon>Cyprinidae</taxon>
        <taxon>Cyprininae</taxon>
        <taxon>Cyprinus</taxon>
    </lineage>
</organism>
<dbReference type="InterPro" id="IPR013766">
    <property type="entry name" value="Thioredoxin_domain"/>
</dbReference>